<keyword evidence="6" id="KW-1185">Reference proteome</keyword>
<dbReference type="InterPro" id="IPR046342">
    <property type="entry name" value="CBS_dom_sf"/>
</dbReference>
<dbReference type="Gene3D" id="3.10.580.10">
    <property type="entry name" value="CBS-domain"/>
    <property type="match status" value="2"/>
</dbReference>
<dbReference type="PANTHER" id="PTHR13780">
    <property type="entry name" value="AMP-ACTIVATED PROTEIN KINASE, GAMMA REGULATORY SUBUNIT"/>
    <property type="match status" value="1"/>
</dbReference>
<dbReference type="InterPro" id="IPR050511">
    <property type="entry name" value="AMPK_gamma/SDS23_families"/>
</dbReference>
<dbReference type="SUPFAM" id="SSF54631">
    <property type="entry name" value="CBS-domain pair"/>
    <property type="match status" value="2"/>
</dbReference>
<dbReference type="GeneID" id="14922893"/>
<dbReference type="VEuPathDB" id="AmoebaDB:ACA1_325450"/>
<feature type="domain" description="CBS" evidence="4">
    <location>
        <begin position="264"/>
        <end position="319"/>
    </location>
</feature>
<dbReference type="KEGG" id="acan:ACA1_325450"/>
<proteinExistence type="predicted"/>
<evidence type="ECO:0000313" key="5">
    <source>
        <dbReference type="EMBL" id="ELR21973.1"/>
    </source>
</evidence>
<evidence type="ECO:0000313" key="6">
    <source>
        <dbReference type="Proteomes" id="UP000011083"/>
    </source>
</evidence>
<feature type="domain" description="CBS" evidence="4">
    <location>
        <begin position="14"/>
        <end position="75"/>
    </location>
</feature>
<keyword evidence="1" id="KW-0677">Repeat</keyword>
<dbReference type="AlphaFoldDB" id="L8HB64"/>
<dbReference type="SMART" id="SM00116">
    <property type="entry name" value="CBS"/>
    <property type="match status" value="4"/>
</dbReference>
<dbReference type="EMBL" id="KB007891">
    <property type="protein sequence ID" value="ELR21973.1"/>
    <property type="molecule type" value="Genomic_DNA"/>
</dbReference>
<evidence type="ECO:0000256" key="1">
    <source>
        <dbReference type="ARBA" id="ARBA00022737"/>
    </source>
</evidence>
<dbReference type="CDD" id="cd02205">
    <property type="entry name" value="CBS_pair_SF"/>
    <property type="match status" value="2"/>
</dbReference>
<dbReference type="OMA" id="GHYIGMF"/>
<protein>
    <submittedName>
        <fullName evidence="5">CBS domain containing protein</fullName>
    </submittedName>
</protein>
<dbReference type="Pfam" id="PF00571">
    <property type="entry name" value="CBS"/>
    <property type="match status" value="4"/>
</dbReference>
<dbReference type="InterPro" id="IPR000644">
    <property type="entry name" value="CBS_dom"/>
</dbReference>
<accession>L8HB64</accession>
<reference evidence="5 6" key="1">
    <citation type="journal article" date="2013" name="Genome Biol.">
        <title>Genome of Acanthamoeba castellanii highlights extensive lateral gene transfer and early evolution of tyrosine kinase signaling.</title>
        <authorList>
            <person name="Clarke M."/>
            <person name="Lohan A.J."/>
            <person name="Liu B."/>
            <person name="Lagkouvardos I."/>
            <person name="Roy S."/>
            <person name="Zafar N."/>
            <person name="Bertelli C."/>
            <person name="Schilde C."/>
            <person name="Kianianmomeni A."/>
            <person name="Burglin T.R."/>
            <person name="Frech C."/>
            <person name="Turcotte B."/>
            <person name="Kopec K.O."/>
            <person name="Synnott J.M."/>
            <person name="Choo C."/>
            <person name="Paponov I."/>
            <person name="Finkler A."/>
            <person name="Soon Heng Tan C."/>
            <person name="Hutchins A.P."/>
            <person name="Weinmeier T."/>
            <person name="Rattei T."/>
            <person name="Chu J.S."/>
            <person name="Gimenez G."/>
            <person name="Irimia M."/>
            <person name="Rigden D.J."/>
            <person name="Fitzpatrick D.A."/>
            <person name="Lorenzo-Morales J."/>
            <person name="Bateman A."/>
            <person name="Chiu C.H."/>
            <person name="Tang P."/>
            <person name="Hegemann P."/>
            <person name="Fromm H."/>
            <person name="Raoult D."/>
            <person name="Greub G."/>
            <person name="Miranda-Saavedra D."/>
            <person name="Chen N."/>
            <person name="Nash P."/>
            <person name="Ginger M.L."/>
            <person name="Horn M."/>
            <person name="Schaap P."/>
            <person name="Caler L."/>
            <person name="Loftus B."/>
        </authorList>
    </citation>
    <scope>NUCLEOTIDE SEQUENCE [LARGE SCALE GENOMIC DNA]</scope>
    <source>
        <strain evidence="5 6">Neff</strain>
    </source>
</reference>
<evidence type="ECO:0000259" key="4">
    <source>
        <dbReference type="PROSITE" id="PS51371"/>
    </source>
</evidence>
<feature type="domain" description="CBS" evidence="4">
    <location>
        <begin position="111"/>
        <end position="171"/>
    </location>
</feature>
<gene>
    <name evidence="5" type="ORF">ACA1_325450</name>
</gene>
<feature type="domain" description="CBS" evidence="4">
    <location>
        <begin position="185"/>
        <end position="245"/>
    </location>
</feature>
<dbReference type="PROSITE" id="PS51371">
    <property type="entry name" value="CBS"/>
    <property type="match status" value="4"/>
</dbReference>
<name>L8HB64_ACACF</name>
<organism evidence="5 6">
    <name type="scientific">Acanthamoeba castellanii (strain ATCC 30010 / Neff)</name>
    <dbReference type="NCBI Taxonomy" id="1257118"/>
    <lineage>
        <taxon>Eukaryota</taxon>
        <taxon>Amoebozoa</taxon>
        <taxon>Discosea</taxon>
        <taxon>Longamoebia</taxon>
        <taxon>Centramoebida</taxon>
        <taxon>Acanthamoebidae</taxon>
        <taxon>Acanthamoeba</taxon>
    </lineage>
</organism>
<dbReference type="Proteomes" id="UP000011083">
    <property type="component" value="Unassembled WGS sequence"/>
</dbReference>
<dbReference type="RefSeq" id="XP_004348347.1">
    <property type="nucleotide sequence ID" value="XM_004348297.1"/>
</dbReference>
<evidence type="ECO:0000256" key="3">
    <source>
        <dbReference type="PROSITE-ProRule" id="PRU00703"/>
    </source>
</evidence>
<sequence>METATVRDVLSHQQLPAQIHVVSKTATVKEVLDTLYRHHILAAPVVDFESKCEGLIDVLDVLSFLLQVASEPVESRVSPLSTTLHNDDMDMLVQRSERFNTTNVATGVNLSTRNPFLPCTLGAPLIEVLRNFARGVHRVPVVDSEDPTRIVAMLTQTDANRFLATDPEKYLGQARAHASITDLGLVAGADKVVTVPTSTKAIDAFITMHAKGLSALAVVDAEGAFQGCLSATDLKLITDYRFQALLLPVVEFLEHVRKEEGRTCKSYRVWCIPTTPLQTVVKKLAEERVHRVFVVDPVSMKPLGVVSLTDIARIVTAKA</sequence>
<dbReference type="STRING" id="1257118.L8HB64"/>
<keyword evidence="2 3" id="KW-0129">CBS domain</keyword>
<dbReference type="OrthoDB" id="449052at2759"/>
<evidence type="ECO:0000256" key="2">
    <source>
        <dbReference type="ARBA" id="ARBA00023122"/>
    </source>
</evidence>